<name>A0A426TVA2_9CHLR</name>
<evidence type="ECO:0000256" key="1">
    <source>
        <dbReference type="ARBA" id="ARBA00004651"/>
    </source>
</evidence>
<evidence type="ECO:0000313" key="7">
    <source>
        <dbReference type="EMBL" id="RRR69123.1"/>
    </source>
</evidence>
<dbReference type="Proteomes" id="UP000280307">
    <property type="component" value="Unassembled WGS sequence"/>
</dbReference>
<comment type="caution">
    <text evidence="7">The sequence shown here is derived from an EMBL/GenBank/DDBJ whole genome shotgun (WGS) entry which is preliminary data.</text>
</comment>
<keyword evidence="4 6" id="KW-1133">Transmembrane helix</keyword>
<comment type="subcellular location">
    <subcellularLocation>
        <location evidence="1">Cell membrane</location>
        <topology evidence="1">Multi-pass membrane protein</topology>
    </subcellularLocation>
</comment>
<dbReference type="Pfam" id="PF03788">
    <property type="entry name" value="LrgA"/>
    <property type="match status" value="1"/>
</dbReference>
<keyword evidence="3 6" id="KW-0812">Transmembrane</keyword>
<evidence type="ECO:0000256" key="2">
    <source>
        <dbReference type="ARBA" id="ARBA00022475"/>
    </source>
</evidence>
<organism evidence="7 8">
    <name type="scientific">Candidatus Viridilinea halotolerans</name>
    <dbReference type="NCBI Taxonomy" id="2491704"/>
    <lineage>
        <taxon>Bacteria</taxon>
        <taxon>Bacillati</taxon>
        <taxon>Chloroflexota</taxon>
        <taxon>Chloroflexia</taxon>
        <taxon>Chloroflexales</taxon>
        <taxon>Chloroflexineae</taxon>
        <taxon>Oscillochloridaceae</taxon>
        <taxon>Candidatus Viridilinea</taxon>
    </lineage>
</organism>
<dbReference type="PANTHER" id="PTHR33931:SF2">
    <property type="entry name" value="HOLIN-LIKE PROTEIN CIDA"/>
    <property type="match status" value="1"/>
</dbReference>
<dbReference type="GO" id="GO:0005886">
    <property type="term" value="C:plasma membrane"/>
    <property type="evidence" value="ECO:0007669"/>
    <property type="project" value="UniProtKB-SubCell"/>
</dbReference>
<proteinExistence type="predicted"/>
<feature type="transmembrane region" description="Helical" evidence="6">
    <location>
        <begin position="56"/>
        <end position="76"/>
    </location>
</feature>
<dbReference type="PANTHER" id="PTHR33931">
    <property type="entry name" value="HOLIN-LIKE PROTEIN CIDA-RELATED"/>
    <property type="match status" value="1"/>
</dbReference>
<protein>
    <submittedName>
        <fullName evidence="7">CidA/LrgA family protein</fullName>
    </submittedName>
</protein>
<feature type="transmembrane region" description="Helical" evidence="6">
    <location>
        <begin position="82"/>
        <end position="109"/>
    </location>
</feature>
<accession>A0A426TVA2</accession>
<sequence length="118" mass="12740">MINAILALLTLQLTGEILVRAFGWPLPGPVVGMLLLFVALKLYGRVPSSLQRVADGLLANLALLFVPAGVGVMLHFELIAASWWQLLLTLVVSTVVTLLATATVMQGLLKLRLRRAKV</sequence>
<gene>
    <name evidence="7" type="ORF">EI684_16545</name>
</gene>
<keyword evidence="5 6" id="KW-0472">Membrane</keyword>
<dbReference type="EMBL" id="RSAS01000667">
    <property type="protein sequence ID" value="RRR69123.1"/>
    <property type="molecule type" value="Genomic_DNA"/>
</dbReference>
<evidence type="ECO:0000313" key="8">
    <source>
        <dbReference type="Proteomes" id="UP000280307"/>
    </source>
</evidence>
<feature type="transmembrane region" description="Helical" evidence="6">
    <location>
        <begin position="25"/>
        <end position="44"/>
    </location>
</feature>
<evidence type="ECO:0000256" key="4">
    <source>
        <dbReference type="ARBA" id="ARBA00022989"/>
    </source>
</evidence>
<keyword evidence="2" id="KW-1003">Cell membrane</keyword>
<evidence type="ECO:0000256" key="3">
    <source>
        <dbReference type="ARBA" id="ARBA00022692"/>
    </source>
</evidence>
<reference evidence="7 8" key="1">
    <citation type="submission" date="2018-12" db="EMBL/GenBank/DDBJ databases">
        <title>Genome Sequence of Candidatus Viridilinea halotolerans isolated from saline sulfide-rich spring.</title>
        <authorList>
            <person name="Grouzdev D.S."/>
            <person name="Burganskaya E.I."/>
            <person name="Krutkina M.S."/>
            <person name="Sukhacheva M.V."/>
            <person name="Gorlenko V.M."/>
        </authorList>
    </citation>
    <scope>NUCLEOTIDE SEQUENCE [LARGE SCALE GENOMIC DNA]</scope>
    <source>
        <strain evidence="7">Chok-6</strain>
    </source>
</reference>
<dbReference type="AlphaFoldDB" id="A0A426TVA2"/>
<evidence type="ECO:0000256" key="5">
    <source>
        <dbReference type="ARBA" id="ARBA00023136"/>
    </source>
</evidence>
<dbReference type="InterPro" id="IPR005538">
    <property type="entry name" value="LrgA/CidA"/>
</dbReference>
<evidence type="ECO:0000256" key="6">
    <source>
        <dbReference type="SAM" id="Phobius"/>
    </source>
</evidence>